<dbReference type="PANTHER" id="PTHR32071">
    <property type="entry name" value="TRANSCRIPTIONAL REGULATORY PROTEIN"/>
    <property type="match status" value="1"/>
</dbReference>
<evidence type="ECO:0000313" key="8">
    <source>
        <dbReference type="Proteomes" id="UP000593892"/>
    </source>
</evidence>
<dbReference type="Pfam" id="PF02954">
    <property type="entry name" value="HTH_8"/>
    <property type="match status" value="1"/>
</dbReference>
<evidence type="ECO:0000256" key="3">
    <source>
        <dbReference type="ARBA" id="ARBA00023015"/>
    </source>
</evidence>
<dbReference type="InterPro" id="IPR002197">
    <property type="entry name" value="HTH_Fis"/>
</dbReference>
<dbReference type="Gene3D" id="1.10.8.60">
    <property type="match status" value="1"/>
</dbReference>
<dbReference type="InterPro" id="IPR027417">
    <property type="entry name" value="P-loop_NTPase"/>
</dbReference>
<keyword evidence="1" id="KW-0547">Nucleotide-binding</keyword>
<keyword evidence="4" id="KW-0238">DNA-binding</keyword>
<evidence type="ECO:0000259" key="6">
    <source>
        <dbReference type="PROSITE" id="PS50045"/>
    </source>
</evidence>
<dbReference type="KEGG" id="pfer:IRI77_06170"/>
<gene>
    <name evidence="7" type="ORF">IRI77_06170</name>
</gene>
<dbReference type="GO" id="GO:0043565">
    <property type="term" value="F:sequence-specific DNA binding"/>
    <property type="evidence" value="ECO:0007669"/>
    <property type="project" value="InterPro"/>
</dbReference>
<dbReference type="SUPFAM" id="SSF46689">
    <property type="entry name" value="Homeodomain-like"/>
    <property type="match status" value="1"/>
</dbReference>
<dbReference type="InterPro" id="IPR058031">
    <property type="entry name" value="AAA_lid_NorR"/>
</dbReference>
<dbReference type="PROSITE" id="PS00676">
    <property type="entry name" value="SIGMA54_INTERACT_2"/>
    <property type="match status" value="1"/>
</dbReference>
<reference evidence="7 8" key="1">
    <citation type="submission" date="2020-10" db="EMBL/GenBank/DDBJ databases">
        <title>Complete genome sequence of Paludibaculum fermentans P105T, a facultatively anaerobic acidobacterium capable of dissimilatory Fe(III) reduction.</title>
        <authorList>
            <person name="Dedysh S.N."/>
            <person name="Beletsky A.V."/>
            <person name="Kulichevskaya I.S."/>
            <person name="Mardanov A.V."/>
            <person name="Ravin N.V."/>
        </authorList>
    </citation>
    <scope>NUCLEOTIDE SEQUENCE [LARGE SCALE GENOMIC DNA]</scope>
    <source>
        <strain evidence="7 8">P105</strain>
    </source>
</reference>
<dbReference type="Pfam" id="PF00158">
    <property type="entry name" value="Sigma54_activat"/>
    <property type="match status" value="1"/>
</dbReference>
<dbReference type="PROSITE" id="PS50045">
    <property type="entry name" value="SIGMA54_INTERACT_4"/>
    <property type="match status" value="1"/>
</dbReference>
<dbReference type="FunFam" id="3.40.50.300:FF:000006">
    <property type="entry name" value="DNA-binding transcriptional regulator NtrC"/>
    <property type="match status" value="1"/>
</dbReference>
<feature type="domain" description="Sigma-54 factor interaction" evidence="6">
    <location>
        <begin position="11"/>
        <end position="240"/>
    </location>
</feature>
<keyword evidence="8" id="KW-1185">Reference proteome</keyword>
<evidence type="ECO:0000256" key="2">
    <source>
        <dbReference type="ARBA" id="ARBA00022840"/>
    </source>
</evidence>
<dbReference type="Pfam" id="PF25601">
    <property type="entry name" value="AAA_lid_14"/>
    <property type="match status" value="1"/>
</dbReference>
<dbReference type="PROSITE" id="PS00675">
    <property type="entry name" value="SIGMA54_INTERACT_1"/>
    <property type="match status" value="1"/>
</dbReference>
<accession>A0A7S7NY69</accession>
<dbReference type="CDD" id="cd00009">
    <property type="entry name" value="AAA"/>
    <property type="match status" value="1"/>
</dbReference>
<dbReference type="RefSeq" id="WP_194453586.1">
    <property type="nucleotide sequence ID" value="NZ_CP063849.1"/>
</dbReference>
<dbReference type="Gene3D" id="1.10.10.60">
    <property type="entry name" value="Homeodomain-like"/>
    <property type="match status" value="1"/>
</dbReference>
<dbReference type="PANTHER" id="PTHR32071:SF123">
    <property type="entry name" value="DNA-BINDING TRANSCRIPTIONAL ACTIVATOR HYFR-RELATED"/>
    <property type="match status" value="1"/>
</dbReference>
<evidence type="ECO:0000313" key="7">
    <source>
        <dbReference type="EMBL" id="QOY91932.1"/>
    </source>
</evidence>
<dbReference type="PROSITE" id="PS00688">
    <property type="entry name" value="SIGMA54_INTERACT_3"/>
    <property type="match status" value="1"/>
</dbReference>
<keyword evidence="3" id="KW-0805">Transcription regulation</keyword>
<keyword evidence="5" id="KW-0804">Transcription</keyword>
<dbReference type="InterPro" id="IPR009057">
    <property type="entry name" value="Homeodomain-like_sf"/>
</dbReference>
<sequence>MSVQENRGAGEIGSSPRFRALLTEVERVAPVDSAVLIQGETGTGKEVIAKAIHEASPRRNNRFVALNCAAIPSALLESELFGYEKGAFTGAWAPTRGRFQAADGGTLFLDEIGDMPLELQPKLLRVLQEQEFERLGSAQTVRVNVRVVAATNQDLAELVSKKLFRADLFYRLNVIPICLPPLRERAQDILALTEFFVAKFAARLNRPIDLIPDEVVAALKAHDWPGNIRELQNVIERAVLFSPGSVLRLPLGLKQTVKQPSESAARTLADADREHILETLKQTDWMIGGQDGAANRLGLARTTLIYKMRKLGIEPRRSARARGVGTLTDQQCYAAANC</sequence>
<dbReference type="InterPro" id="IPR002078">
    <property type="entry name" value="Sigma_54_int"/>
</dbReference>
<dbReference type="SUPFAM" id="SSF52540">
    <property type="entry name" value="P-loop containing nucleoside triphosphate hydrolases"/>
    <property type="match status" value="1"/>
</dbReference>
<dbReference type="InterPro" id="IPR025662">
    <property type="entry name" value="Sigma_54_int_dom_ATP-bd_1"/>
</dbReference>
<dbReference type="EMBL" id="CP063849">
    <property type="protein sequence ID" value="QOY91932.1"/>
    <property type="molecule type" value="Genomic_DNA"/>
</dbReference>
<dbReference type="Proteomes" id="UP000593892">
    <property type="component" value="Chromosome"/>
</dbReference>
<dbReference type="GO" id="GO:0006355">
    <property type="term" value="P:regulation of DNA-templated transcription"/>
    <property type="evidence" value="ECO:0007669"/>
    <property type="project" value="InterPro"/>
</dbReference>
<dbReference type="SMART" id="SM00382">
    <property type="entry name" value="AAA"/>
    <property type="match status" value="1"/>
</dbReference>
<proteinExistence type="predicted"/>
<keyword evidence="2" id="KW-0067">ATP-binding</keyword>
<name>A0A7S7NY69_PALFE</name>
<evidence type="ECO:0000256" key="5">
    <source>
        <dbReference type="ARBA" id="ARBA00023163"/>
    </source>
</evidence>
<evidence type="ECO:0000256" key="4">
    <source>
        <dbReference type="ARBA" id="ARBA00023125"/>
    </source>
</evidence>
<dbReference type="InterPro" id="IPR003593">
    <property type="entry name" value="AAA+_ATPase"/>
</dbReference>
<dbReference type="InterPro" id="IPR025943">
    <property type="entry name" value="Sigma_54_int_dom_ATP-bd_2"/>
</dbReference>
<dbReference type="Gene3D" id="3.40.50.300">
    <property type="entry name" value="P-loop containing nucleotide triphosphate hydrolases"/>
    <property type="match status" value="1"/>
</dbReference>
<organism evidence="7 8">
    <name type="scientific">Paludibaculum fermentans</name>
    <dbReference type="NCBI Taxonomy" id="1473598"/>
    <lineage>
        <taxon>Bacteria</taxon>
        <taxon>Pseudomonadati</taxon>
        <taxon>Acidobacteriota</taxon>
        <taxon>Terriglobia</taxon>
        <taxon>Bryobacterales</taxon>
        <taxon>Bryobacteraceae</taxon>
        <taxon>Paludibaculum</taxon>
    </lineage>
</organism>
<dbReference type="GO" id="GO:0005524">
    <property type="term" value="F:ATP binding"/>
    <property type="evidence" value="ECO:0007669"/>
    <property type="project" value="UniProtKB-KW"/>
</dbReference>
<dbReference type="AlphaFoldDB" id="A0A7S7NY69"/>
<evidence type="ECO:0000256" key="1">
    <source>
        <dbReference type="ARBA" id="ARBA00022741"/>
    </source>
</evidence>
<dbReference type="InterPro" id="IPR025944">
    <property type="entry name" value="Sigma_54_int_dom_CS"/>
</dbReference>
<protein>
    <submittedName>
        <fullName evidence="7">Sigma 54-interacting transcriptional regulator</fullName>
    </submittedName>
</protein>